<reference evidence="1" key="1">
    <citation type="submission" date="2023-03" db="EMBL/GenBank/DDBJ databases">
        <title>Mating type loci evolution in Malassezia.</title>
        <authorList>
            <person name="Coelho M.A."/>
        </authorList>
    </citation>
    <scope>NUCLEOTIDE SEQUENCE</scope>
    <source>
        <strain evidence="1">CBS 12830</strain>
    </source>
</reference>
<evidence type="ECO:0000313" key="2">
    <source>
        <dbReference type="Proteomes" id="UP001214415"/>
    </source>
</evidence>
<name>A0AAF0ELB5_9BASI</name>
<dbReference type="EMBL" id="CP119906">
    <property type="protein sequence ID" value="WFD24796.1"/>
    <property type="molecule type" value="Genomic_DNA"/>
</dbReference>
<keyword evidence="2" id="KW-1185">Reference proteome</keyword>
<accession>A0AAF0ELB5</accession>
<proteinExistence type="predicted"/>
<dbReference type="AlphaFoldDB" id="A0AAF0ELB5"/>
<organism evidence="1 2">
    <name type="scientific">Malassezia equina</name>
    <dbReference type="NCBI Taxonomy" id="1381935"/>
    <lineage>
        <taxon>Eukaryota</taxon>
        <taxon>Fungi</taxon>
        <taxon>Dikarya</taxon>
        <taxon>Basidiomycota</taxon>
        <taxon>Ustilaginomycotina</taxon>
        <taxon>Malasseziomycetes</taxon>
        <taxon>Malasseziales</taxon>
        <taxon>Malasseziaceae</taxon>
        <taxon>Malassezia</taxon>
    </lineage>
</organism>
<evidence type="ECO:0000313" key="1">
    <source>
        <dbReference type="EMBL" id="WFD24796.1"/>
    </source>
</evidence>
<protein>
    <submittedName>
        <fullName evidence="1">Uncharacterized protein</fullName>
    </submittedName>
</protein>
<dbReference type="Proteomes" id="UP001214415">
    <property type="component" value="Chromosome 7"/>
</dbReference>
<gene>
    <name evidence="1" type="ORF">MEQU1_003501</name>
</gene>
<sequence length="330" mass="35765">MPPSREATPPLEAGSCSFAALATSQAFVQALQRDVHILVDAFALTWLWLDPQGDTPTSLRWEYGAMAVFQRVWARNQWPQVSGLLGSESRTRRAFMQSVANAFLDRIAAATRDTSTILHAVGALLGLYCWWHAQPAGAWPAIRVDPAAYTAIASLPELARPVLDEGAGAPATPPPTSLPPSADVWYVVQQMLGTPTTAGYVHLYMEPCRVPRLRALTTVMPRKQFEALPRLAGHIGSTQGLRSVPPTEKAPLLAEALWNESLRSTDEGPSSTTSAASLDALYQAQRQYARAQKSMEDAVAWDSSSWEEGRPLSLPSILAYLQSSSADPAS</sequence>